<dbReference type="PANTHER" id="PTHR30157:SF0">
    <property type="entry name" value="NADPH-DEPENDENT FERRIC-CHELATE REDUCTASE"/>
    <property type="match status" value="1"/>
</dbReference>
<organism evidence="2 3">
    <name type="scientific">Corynebacterium provencense</name>
    <dbReference type="NCBI Taxonomy" id="1737425"/>
    <lineage>
        <taxon>Bacteria</taxon>
        <taxon>Bacillati</taxon>
        <taxon>Actinomycetota</taxon>
        <taxon>Actinomycetes</taxon>
        <taxon>Mycobacteriales</taxon>
        <taxon>Corynebacteriaceae</taxon>
        <taxon>Corynebacterium</taxon>
    </lineage>
</organism>
<dbReference type="AlphaFoldDB" id="A0A2Z3YLI3"/>
<dbReference type="OrthoDB" id="9814826at2"/>
<dbReference type="InterPro" id="IPR013113">
    <property type="entry name" value="SIP_FAD-bd"/>
</dbReference>
<dbReference type="Pfam" id="PF08021">
    <property type="entry name" value="FAD_binding_9"/>
    <property type="match status" value="1"/>
</dbReference>
<dbReference type="KEGG" id="cpre:Csp1_00270"/>
<dbReference type="InterPro" id="IPR039261">
    <property type="entry name" value="FNR_nucleotide-bd"/>
</dbReference>
<gene>
    <name evidence="2" type="primary">viuB_2</name>
    <name evidence="2" type="ORF">Csp1_00270</name>
</gene>
<accession>A0A2Z3YLI3</accession>
<dbReference type="Proteomes" id="UP000247696">
    <property type="component" value="Chromosome"/>
</dbReference>
<dbReference type="PROSITE" id="PS51384">
    <property type="entry name" value="FAD_FR"/>
    <property type="match status" value="1"/>
</dbReference>
<sequence length="290" mass="31600">MDVNNSSAVRRMRRPQIRPAWARRYELTLVGRRTVAQNVLRVTLSGFDLEEFRYQGGDHRCTLLIPWPAEEARRFMWPTVSDPWTGAAQWGFIAALTRPLRRPLTVSGYRPEQLEIDFDILLHGDSPLTTWARGARPGTAVRVIDNGRRYRVPDGTRTQILIADEAGAPAALAVAAETPPSVPTALYIPGTVAAAEGRHPGGHVSVVTVPAHSGDRTPEKRFAEAVLADAAGVLTPVGSEPLADGGRLSTVPDLVGIAGERSFTRQLVCSLRKAGVPRGAIHAGNYWRLR</sequence>
<dbReference type="Gene3D" id="3.40.50.80">
    <property type="entry name" value="Nucleotide-binding domain of ferredoxin-NADP reductase (FNR) module"/>
    <property type="match status" value="1"/>
</dbReference>
<feature type="domain" description="FAD-binding FR-type" evidence="1">
    <location>
        <begin position="22"/>
        <end position="160"/>
    </location>
</feature>
<dbReference type="Pfam" id="PF04954">
    <property type="entry name" value="SIP"/>
    <property type="match status" value="1"/>
</dbReference>
<evidence type="ECO:0000313" key="2">
    <source>
        <dbReference type="EMBL" id="AWT24865.1"/>
    </source>
</evidence>
<protein>
    <submittedName>
        <fullName evidence="2">Vibriobactin utilization protein ViuB</fullName>
    </submittedName>
</protein>
<dbReference type="InterPro" id="IPR039374">
    <property type="entry name" value="SIP_fam"/>
</dbReference>
<evidence type="ECO:0000313" key="3">
    <source>
        <dbReference type="Proteomes" id="UP000247696"/>
    </source>
</evidence>
<dbReference type="EMBL" id="CP024988">
    <property type="protein sequence ID" value="AWT24865.1"/>
    <property type="molecule type" value="Genomic_DNA"/>
</dbReference>
<dbReference type="RefSeq" id="WP_110480743.1">
    <property type="nucleotide sequence ID" value="NZ_CP024988.1"/>
</dbReference>
<dbReference type="InterPro" id="IPR017927">
    <property type="entry name" value="FAD-bd_FR_type"/>
</dbReference>
<dbReference type="InterPro" id="IPR007037">
    <property type="entry name" value="SIP_rossman_dom"/>
</dbReference>
<dbReference type="PANTHER" id="PTHR30157">
    <property type="entry name" value="FERRIC REDUCTASE, NADPH-DEPENDENT"/>
    <property type="match status" value="1"/>
</dbReference>
<evidence type="ECO:0000259" key="1">
    <source>
        <dbReference type="PROSITE" id="PS51384"/>
    </source>
</evidence>
<name>A0A2Z3YLI3_9CORY</name>
<keyword evidence="3" id="KW-1185">Reference proteome</keyword>
<proteinExistence type="predicted"/>
<dbReference type="STRING" id="1737425.GCA_900049755_01809"/>
<dbReference type="Gene3D" id="2.40.30.10">
    <property type="entry name" value="Translation factors"/>
    <property type="match status" value="1"/>
</dbReference>
<dbReference type="CDD" id="cd06193">
    <property type="entry name" value="siderophore_interacting"/>
    <property type="match status" value="1"/>
</dbReference>
<reference evidence="3" key="1">
    <citation type="submission" date="2017-11" db="EMBL/GenBank/DDBJ databases">
        <title>Otitis media/interna in a cat caused by the recently described species Corynebacterium provencense.</title>
        <authorList>
            <person name="Kittl S."/>
            <person name="Brodard I."/>
            <person name="Rychener L."/>
            <person name="Jores J."/>
            <person name="Roosje P."/>
            <person name="Gobeli Brawand S."/>
        </authorList>
    </citation>
    <scope>NUCLEOTIDE SEQUENCE [LARGE SCALE GENOMIC DNA]</scope>
    <source>
        <strain evidence="3">17KM38</strain>
    </source>
</reference>
<dbReference type="GO" id="GO:0016491">
    <property type="term" value="F:oxidoreductase activity"/>
    <property type="evidence" value="ECO:0007669"/>
    <property type="project" value="InterPro"/>
</dbReference>